<comment type="caution">
    <text evidence="3">The sequence shown here is derived from an EMBL/GenBank/DDBJ whole genome shotgun (WGS) entry which is preliminary data.</text>
</comment>
<name>A0A081RZL1_PHOTE</name>
<dbReference type="InterPro" id="IPR035965">
    <property type="entry name" value="PAS-like_dom_sf"/>
</dbReference>
<dbReference type="GO" id="GO:0003677">
    <property type="term" value="F:DNA binding"/>
    <property type="evidence" value="ECO:0007669"/>
    <property type="project" value="UniProtKB-KW"/>
</dbReference>
<dbReference type="InterPro" id="IPR013656">
    <property type="entry name" value="PAS_4"/>
</dbReference>
<gene>
    <name evidence="3" type="ORF">MEG1DRAFT_01228</name>
</gene>
<dbReference type="InterPro" id="IPR000792">
    <property type="entry name" value="Tscrpt_reg_LuxR_C"/>
</dbReference>
<evidence type="ECO:0000313" key="3">
    <source>
        <dbReference type="EMBL" id="KER04114.1"/>
    </source>
</evidence>
<dbReference type="PATRIC" id="fig|1393735.3.peg.1273"/>
<proteinExistence type="predicted"/>
<dbReference type="Gene3D" id="3.30.450.20">
    <property type="entry name" value="PAS domain"/>
    <property type="match status" value="1"/>
</dbReference>
<dbReference type="RefSeq" id="WP_036837918.1">
    <property type="nucleotide sequence ID" value="NZ_CAWLUD010000018.1"/>
</dbReference>
<dbReference type="CDD" id="cd00130">
    <property type="entry name" value="PAS"/>
    <property type="match status" value="1"/>
</dbReference>
<accession>A0A081RZL1</accession>
<evidence type="ECO:0000259" key="2">
    <source>
        <dbReference type="SMART" id="SM00421"/>
    </source>
</evidence>
<dbReference type="InterPro" id="IPR016032">
    <property type="entry name" value="Sig_transdc_resp-reg_C-effctor"/>
</dbReference>
<dbReference type="SMART" id="SM00421">
    <property type="entry name" value="HTH_LUXR"/>
    <property type="match status" value="1"/>
</dbReference>
<dbReference type="EMBL" id="JGVH01000018">
    <property type="protein sequence ID" value="KER04114.1"/>
    <property type="molecule type" value="Genomic_DNA"/>
</dbReference>
<feature type="domain" description="HTH luxR-type" evidence="2">
    <location>
        <begin position="152"/>
        <end position="209"/>
    </location>
</feature>
<dbReference type="PRINTS" id="PR00038">
    <property type="entry name" value="HTHLUXR"/>
</dbReference>
<dbReference type="InterPro" id="IPR036388">
    <property type="entry name" value="WH-like_DNA-bd_sf"/>
</dbReference>
<dbReference type="AlphaFoldDB" id="A0A081RZL1"/>
<dbReference type="SUPFAM" id="SSF55785">
    <property type="entry name" value="PYP-like sensor domain (PAS domain)"/>
    <property type="match status" value="1"/>
</dbReference>
<evidence type="ECO:0000256" key="1">
    <source>
        <dbReference type="ARBA" id="ARBA00023125"/>
    </source>
</evidence>
<dbReference type="InterPro" id="IPR000014">
    <property type="entry name" value="PAS"/>
</dbReference>
<dbReference type="SUPFAM" id="SSF46894">
    <property type="entry name" value="C-terminal effector domain of the bipartite response regulators"/>
    <property type="match status" value="1"/>
</dbReference>
<organism evidence="3 4">
    <name type="scientific">Photorhabdus temperata subsp. temperata Meg1</name>
    <dbReference type="NCBI Taxonomy" id="1393735"/>
    <lineage>
        <taxon>Bacteria</taxon>
        <taxon>Pseudomonadati</taxon>
        <taxon>Pseudomonadota</taxon>
        <taxon>Gammaproteobacteria</taxon>
        <taxon>Enterobacterales</taxon>
        <taxon>Morganellaceae</taxon>
        <taxon>Photorhabdus</taxon>
    </lineage>
</organism>
<sequence>MNQSRRKNFPLITHQLTNMWDRSSELWFVKDREFRLIYANRAFIKVNKLPKNFDVIGYSEQELLTPFHHFADLFEEHDHKVLTQMQRISSIGIYPFGKRERFRAYFYNKFPLMDENNQCIGIASHAREIEYFAIAHYIEHHIFTPVKLKPPNNILRTKEWVVIFLFCCGLSNKDIAGEMGISCRTVEKYFEFIHEKLSVGSAMELRLLCKENGYDLYIPPRYNKLIGYFLLN</sequence>
<dbReference type="Proteomes" id="UP000028002">
    <property type="component" value="Unassembled WGS sequence"/>
</dbReference>
<dbReference type="Gene3D" id="1.10.10.10">
    <property type="entry name" value="Winged helix-like DNA-binding domain superfamily/Winged helix DNA-binding domain"/>
    <property type="match status" value="1"/>
</dbReference>
<reference evidence="3 4" key="1">
    <citation type="submission" date="2014-03" db="EMBL/GenBank/DDBJ databases">
        <title>Draft Genome of Photorhabdus temperata Meg1.</title>
        <authorList>
            <person name="Hurst S.G.IV."/>
            <person name="Morris K."/>
            <person name="Thomas K."/>
            <person name="Tisa L.S."/>
        </authorList>
    </citation>
    <scope>NUCLEOTIDE SEQUENCE [LARGE SCALE GENOMIC DNA]</scope>
    <source>
        <strain evidence="3 4">Meg1</strain>
    </source>
</reference>
<dbReference type="Pfam" id="PF08448">
    <property type="entry name" value="PAS_4"/>
    <property type="match status" value="1"/>
</dbReference>
<evidence type="ECO:0000313" key="4">
    <source>
        <dbReference type="Proteomes" id="UP000028002"/>
    </source>
</evidence>
<dbReference type="Pfam" id="PF00196">
    <property type="entry name" value="GerE"/>
    <property type="match status" value="1"/>
</dbReference>
<dbReference type="GO" id="GO:0006355">
    <property type="term" value="P:regulation of DNA-templated transcription"/>
    <property type="evidence" value="ECO:0007669"/>
    <property type="project" value="InterPro"/>
</dbReference>
<keyword evidence="1 3" id="KW-0238">DNA-binding</keyword>
<protein>
    <submittedName>
        <fullName evidence="3">Response regulator containing a CheY-like receiver domain and an HTH DNA-binding protein</fullName>
    </submittedName>
</protein>